<keyword evidence="3" id="KW-1185">Reference proteome</keyword>
<evidence type="ECO:0000256" key="1">
    <source>
        <dbReference type="SAM" id="SignalP"/>
    </source>
</evidence>
<evidence type="ECO:0008006" key="4">
    <source>
        <dbReference type="Google" id="ProtNLM"/>
    </source>
</evidence>
<feature type="chain" id="PRO_5023054011" description="Capsule assembly protein Wzi" evidence="1">
    <location>
        <begin position="24"/>
        <end position="593"/>
    </location>
</feature>
<evidence type="ECO:0000313" key="2">
    <source>
        <dbReference type="EMBL" id="KAA2242740.1"/>
    </source>
</evidence>
<name>A0A5B2VVN1_9BACT</name>
<reference evidence="2 3" key="1">
    <citation type="submission" date="2019-09" db="EMBL/GenBank/DDBJ databases">
        <title>Chitinophaga ginsengihumi sp. nov., isolated from soil of ginseng rhizosphere.</title>
        <authorList>
            <person name="Lee J."/>
        </authorList>
    </citation>
    <scope>NUCLEOTIDE SEQUENCE [LARGE SCALE GENOMIC DNA]</scope>
    <source>
        <strain evidence="2 3">BN140078</strain>
    </source>
</reference>
<keyword evidence="1" id="KW-0732">Signal</keyword>
<dbReference type="AlphaFoldDB" id="A0A5B2VVN1"/>
<comment type="caution">
    <text evidence="2">The sequence shown here is derived from an EMBL/GenBank/DDBJ whole genome shotgun (WGS) entry which is preliminary data.</text>
</comment>
<dbReference type="Proteomes" id="UP000324611">
    <property type="component" value="Unassembled WGS sequence"/>
</dbReference>
<evidence type="ECO:0000313" key="3">
    <source>
        <dbReference type="Proteomes" id="UP000324611"/>
    </source>
</evidence>
<feature type="signal peptide" evidence="1">
    <location>
        <begin position="1"/>
        <end position="23"/>
    </location>
</feature>
<protein>
    <recommendedName>
        <fullName evidence="4">Capsule assembly protein Wzi</fullName>
    </recommendedName>
</protein>
<dbReference type="EMBL" id="VUOC01000002">
    <property type="protein sequence ID" value="KAA2242740.1"/>
    <property type="molecule type" value="Genomic_DNA"/>
</dbReference>
<gene>
    <name evidence="2" type="ORF">F0L74_09440</name>
</gene>
<organism evidence="2 3">
    <name type="scientific">Chitinophaga agrisoli</name>
    <dbReference type="NCBI Taxonomy" id="2607653"/>
    <lineage>
        <taxon>Bacteria</taxon>
        <taxon>Pseudomonadati</taxon>
        <taxon>Bacteroidota</taxon>
        <taxon>Chitinophagia</taxon>
        <taxon>Chitinophagales</taxon>
        <taxon>Chitinophagaceae</taxon>
        <taxon>Chitinophaga</taxon>
    </lineage>
</organism>
<dbReference type="RefSeq" id="WP_149837613.1">
    <property type="nucleotide sequence ID" value="NZ_VUOC01000002.1"/>
</dbReference>
<proteinExistence type="predicted"/>
<reference evidence="2 3" key="2">
    <citation type="submission" date="2019-09" db="EMBL/GenBank/DDBJ databases">
        <authorList>
            <person name="Jin C."/>
        </authorList>
    </citation>
    <scope>NUCLEOTIDE SEQUENCE [LARGE SCALE GENOMIC DNA]</scope>
    <source>
        <strain evidence="2 3">BN140078</strain>
    </source>
</reference>
<sequence>MKRYIHYCLTLMALLLGARQVQSQALDQLGVKKGVAMSGSVNSSVTAYSASGIESRRDPLAWYLNGNININLFGYDMPFSFNYSNQGRNYSQPFNQFRFAPAYKWARAYFGTTSMNFSSYTLAGHLFDGAGVELSPGKWRVSAMYGRLLKAVPFDAAAPESYARAAYERNGYGLKMGYEADGNAYGVTIFHAKDKASSLPYIPDDANLTPRENVAVAFSLRQSVARRVFVDVEYSISAINRDTRSELTKFDSTRGTSNFLGNFLSPTSSTRYFDAIQAGLGYTGSFYTVQLRYERVAPDYVTLGAYNVVNDMRNITVAPTVQLFNGKLNLSANAGMQVNNLDHSKNSDTRHWVANITAGVVVNDHWAFNGGYSNFSNYTRIRPMVDPYFTDPLDTLNFYQVNNTYNAAIMYRTGNKERQQSISLNTSYQYASDKSNAEDAVANLSRFFTSNLSYAYNLQPKSLSMTGSVNYYRNTAPGLSTSFMGPGVGVNRQYLDKTLRAGLNANYNITRATTDNAGVRTSTTSSLFNTALNLNYSPKGKQAESAPVDGKKRFFGRQSHNIGGTVMWLLHGAAANQRGYNELTTTVNYTYSF</sequence>
<accession>A0A5B2VVN1</accession>